<dbReference type="AlphaFoldDB" id="A0AA38FS11"/>
<dbReference type="Gene3D" id="1.20.1280.50">
    <property type="match status" value="1"/>
</dbReference>
<comment type="caution">
    <text evidence="2">The sequence shown here is derived from an EMBL/GenBank/DDBJ whole genome shotgun (WGS) entry which is preliminary data.</text>
</comment>
<dbReference type="EMBL" id="JAHRHJ020000007">
    <property type="protein sequence ID" value="KAH9307978.1"/>
    <property type="molecule type" value="Genomic_DNA"/>
</dbReference>
<organism evidence="2 3">
    <name type="scientific">Taxus chinensis</name>
    <name type="common">Chinese yew</name>
    <name type="synonym">Taxus wallichiana var. chinensis</name>
    <dbReference type="NCBI Taxonomy" id="29808"/>
    <lineage>
        <taxon>Eukaryota</taxon>
        <taxon>Viridiplantae</taxon>
        <taxon>Streptophyta</taxon>
        <taxon>Embryophyta</taxon>
        <taxon>Tracheophyta</taxon>
        <taxon>Spermatophyta</taxon>
        <taxon>Pinopsida</taxon>
        <taxon>Pinidae</taxon>
        <taxon>Conifers II</taxon>
        <taxon>Cupressales</taxon>
        <taxon>Taxaceae</taxon>
        <taxon>Taxus</taxon>
    </lineage>
</organism>
<protein>
    <recommendedName>
        <fullName evidence="1">F-box domain-containing protein</fullName>
    </recommendedName>
</protein>
<dbReference type="InterPro" id="IPR050796">
    <property type="entry name" value="SCF_F-box_component"/>
</dbReference>
<gene>
    <name evidence="2" type="ORF">KI387_035889</name>
</gene>
<dbReference type="Pfam" id="PF00646">
    <property type="entry name" value="F-box"/>
    <property type="match status" value="1"/>
</dbReference>
<dbReference type="SMART" id="SM00256">
    <property type="entry name" value="FBOX"/>
    <property type="match status" value="1"/>
</dbReference>
<evidence type="ECO:0000313" key="2">
    <source>
        <dbReference type="EMBL" id="KAH9307978.1"/>
    </source>
</evidence>
<feature type="domain" description="F-box" evidence="1">
    <location>
        <begin position="2"/>
        <end position="48"/>
    </location>
</feature>
<sequence>MAEGHVELPDDLVERILILLPLKSLCRFRSVSKQWSSLISSPRFMITVCRDNPWVLVKGDSNHVICRYSDFFLTYSFSSKSWRIISVDFSRRNYGKSVQAVISKKKLAYESRDLSVRHYRGLIDYKRVPSGLRVSKYYRISPDLSVHQNYQGSSAGYLLMEYGTRCVWRGAVCNKKTSYVWDLFRGTVVEVPCLKSASFPTTGIVSVSEGFILVAVGGDISTNDQCAIHTFKNDSWRTEICIPECEPSYYSRLVFWNGLLFCLMERLCGGQECVMVYKLIESSSESPSFVPLPEPKDVSEKTLVKRFWRLVASRSSVLLSALVVEFRDNEACVILGMIVWELQMGEDNLSWREIGRMPVSLYNKFSTALWHISTIQWEGVQDYIFLQQPGTEQDQVVVYDKSGVVEFIFEHQGSPRFIFLLILTLKKIGTPSI</sequence>
<keyword evidence="3" id="KW-1185">Reference proteome</keyword>
<evidence type="ECO:0000259" key="1">
    <source>
        <dbReference type="PROSITE" id="PS50181"/>
    </source>
</evidence>
<evidence type="ECO:0000313" key="3">
    <source>
        <dbReference type="Proteomes" id="UP000824469"/>
    </source>
</evidence>
<name>A0AA38FS11_TAXCH</name>
<dbReference type="SUPFAM" id="SSF50965">
    <property type="entry name" value="Galactose oxidase, central domain"/>
    <property type="match status" value="1"/>
</dbReference>
<dbReference type="SUPFAM" id="SSF81383">
    <property type="entry name" value="F-box domain"/>
    <property type="match status" value="1"/>
</dbReference>
<dbReference type="InterPro" id="IPR036047">
    <property type="entry name" value="F-box-like_dom_sf"/>
</dbReference>
<accession>A0AA38FS11</accession>
<dbReference type="PROSITE" id="PS50181">
    <property type="entry name" value="FBOX"/>
    <property type="match status" value="1"/>
</dbReference>
<dbReference type="PANTHER" id="PTHR31672:SF2">
    <property type="entry name" value="F-BOX DOMAIN-CONTAINING PROTEIN"/>
    <property type="match status" value="1"/>
</dbReference>
<reference evidence="2 3" key="1">
    <citation type="journal article" date="2021" name="Nat. Plants">
        <title>The Taxus genome provides insights into paclitaxel biosynthesis.</title>
        <authorList>
            <person name="Xiong X."/>
            <person name="Gou J."/>
            <person name="Liao Q."/>
            <person name="Li Y."/>
            <person name="Zhou Q."/>
            <person name="Bi G."/>
            <person name="Li C."/>
            <person name="Du R."/>
            <person name="Wang X."/>
            <person name="Sun T."/>
            <person name="Guo L."/>
            <person name="Liang H."/>
            <person name="Lu P."/>
            <person name="Wu Y."/>
            <person name="Zhang Z."/>
            <person name="Ro D.K."/>
            <person name="Shang Y."/>
            <person name="Huang S."/>
            <person name="Yan J."/>
        </authorList>
    </citation>
    <scope>NUCLEOTIDE SEQUENCE [LARGE SCALE GENOMIC DNA]</scope>
    <source>
        <strain evidence="2">Ta-2019</strain>
    </source>
</reference>
<dbReference type="Proteomes" id="UP000824469">
    <property type="component" value="Unassembled WGS sequence"/>
</dbReference>
<proteinExistence type="predicted"/>
<dbReference type="InterPro" id="IPR001810">
    <property type="entry name" value="F-box_dom"/>
</dbReference>
<dbReference type="InterPro" id="IPR011043">
    <property type="entry name" value="Gal_Oxase/kelch_b-propeller"/>
</dbReference>
<dbReference type="PANTHER" id="PTHR31672">
    <property type="entry name" value="BNACNNG10540D PROTEIN"/>
    <property type="match status" value="1"/>
</dbReference>
<dbReference type="CDD" id="cd22157">
    <property type="entry name" value="F-box_AtFBW1-like"/>
    <property type="match status" value="1"/>
</dbReference>